<dbReference type="Proteomes" id="UP000181956">
    <property type="component" value="Chromosome I"/>
</dbReference>
<accession>A0A1H1N9C6</accession>
<dbReference type="InterPro" id="IPR010115">
    <property type="entry name" value="FbiA/CofD"/>
</dbReference>
<dbReference type="SUPFAM" id="SSF142338">
    <property type="entry name" value="CofD-like"/>
    <property type="match status" value="1"/>
</dbReference>
<evidence type="ECO:0000256" key="1">
    <source>
        <dbReference type="ARBA" id="ARBA00022679"/>
    </source>
</evidence>
<dbReference type="PANTHER" id="PTHR43007">
    <property type="entry name" value="2-PHOSPHO-L-LACTATE TRANSFERASE"/>
    <property type="match status" value="1"/>
</dbReference>
<dbReference type="GO" id="GO:0000287">
    <property type="term" value="F:magnesium ion binding"/>
    <property type="evidence" value="ECO:0007669"/>
    <property type="project" value="InterPro"/>
</dbReference>
<dbReference type="Gene3D" id="1.10.8.240">
    <property type="entry name" value="CofD-like domain"/>
    <property type="match status" value="1"/>
</dbReference>
<organism evidence="3 4">
    <name type="scientific">Microterricola viridarii</name>
    <dbReference type="NCBI Taxonomy" id="412690"/>
    <lineage>
        <taxon>Bacteria</taxon>
        <taxon>Bacillati</taxon>
        <taxon>Actinomycetota</taxon>
        <taxon>Actinomycetes</taxon>
        <taxon>Micrococcales</taxon>
        <taxon>Microbacteriaceae</taxon>
        <taxon>Microterricola</taxon>
    </lineage>
</organism>
<dbReference type="PANTHER" id="PTHR43007:SF1">
    <property type="entry name" value="2-PHOSPHO-L-LACTATE TRANSFERASE"/>
    <property type="match status" value="1"/>
</dbReference>
<dbReference type="InterPro" id="IPR002882">
    <property type="entry name" value="CofD"/>
</dbReference>
<dbReference type="GO" id="GO:0043743">
    <property type="term" value="F:LPPG:FO 2-phospho-L-lactate transferase activity"/>
    <property type="evidence" value="ECO:0007669"/>
    <property type="project" value="InterPro"/>
</dbReference>
<dbReference type="NCBIfam" id="TIGR01819">
    <property type="entry name" value="F420_cofD"/>
    <property type="match status" value="1"/>
</dbReference>
<dbReference type="HAMAP" id="MF_01257">
    <property type="entry name" value="CofD"/>
    <property type="match status" value="1"/>
</dbReference>
<protein>
    <submittedName>
        <fullName evidence="3">LPPG:FO 2-phospho-L-lactate transferase</fullName>
    </submittedName>
</protein>
<dbReference type="RefSeq" id="WP_083362712.1">
    <property type="nucleotide sequence ID" value="NZ_LT629742.1"/>
</dbReference>
<evidence type="ECO:0000313" key="4">
    <source>
        <dbReference type="Proteomes" id="UP000181956"/>
    </source>
</evidence>
<dbReference type="OrthoDB" id="7466225at2"/>
<keyword evidence="2" id="KW-0460">Magnesium</keyword>
<dbReference type="InterPro" id="IPR038136">
    <property type="entry name" value="CofD-like_dom_sf"/>
</dbReference>
<dbReference type="STRING" id="412690.SAMN04489834_0587"/>
<sequence>MSAAPGIAVLAGGVGGSRFVRGLLHGLRAEWPAAAGSPEEGMPGSGTAASVTVIANTGDDLWLAGLRVCPDLDSIMYALGGANDEERGWGRRGESERVSAELTAYGVGWPWFTLGDLDLGTHIARSSWLRDGLPLSEATARLCARWNPGVTLLPATDDEAETLVTVADEAGGTRQLHFEEWWVRHRAALPALAFTQNNVERARPAPGVLEAIAEADVVLFAPSNPVVSIGTILGIPGIADAVRQTAAPVVGISPIIGGAVVRGMADACLSAIGVETSAVAVGAHYGARGLPSAGLLGAGLPGAGLLGADLPGAGLLDGWLVDSTDAAAAESAAGGPLAGIRTLARPLWFHTVEETAAIAADALALAARSRP</sequence>
<evidence type="ECO:0000256" key="2">
    <source>
        <dbReference type="ARBA" id="ARBA00022842"/>
    </source>
</evidence>
<dbReference type="EMBL" id="LT629742">
    <property type="protein sequence ID" value="SDR95480.1"/>
    <property type="molecule type" value="Genomic_DNA"/>
</dbReference>
<dbReference type="AlphaFoldDB" id="A0A1H1N9C6"/>
<reference evidence="4" key="1">
    <citation type="submission" date="2016-10" db="EMBL/GenBank/DDBJ databases">
        <authorList>
            <person name="Varghese N."/>
            <person name="Submissions S."/>
        </authorList>
    </citation>
    <scope>NUCLEOTIDE SEQUENCE [LARGE SCALE GENOMIC DNA]</scope>
    <source>
        <strain evidence="4">DSM 21772</strain>
    </source>
</reference>
<keyword evidence="1 3" id="KW-0808">Transferase</keyword>
<evidence type="ECO:0000313" key="3">
    <source>
        <dbReference type="EMBL" id="SDR95480.1"/>
    </source>
</evidence>
<gene>
    <name evidence="3" type="ORF">SAMN04489834_0587</name>
</gene>
<name>A0A1H1N9C6_9MICO</name>
<proteinExistence type="inferred from homology"/>
<dbReference type="Pfam" id="PF01933">
    <property type="entry name" value="CofD"/>
    <property type="match status" value="1"/>
</dbReference>
<keyword evidence="4" id="KW-1185">Reference proteome</keyword>
<dbReference type="Gene3D" id="3.40.50.10680">
    <property type="entry name" value="CofD-like domains"/>
    <property type="match status" value="1"/>
</dbReference>